<sequence length="221" mass="22919">MTLKFDAHCRPLEGDLSMDRRLVTSRSNPWIQLAAAKLARTSITPNQISVASVLFALLVPAGLFGIDGVAGAAVAIGGIQLRLLANVLDGLVAVEGGKGSRVGALYNEFPDRIADSIVLVAFGYAVSQPALGWLAALLAALTAYVRIFGGSLGQAQSFLGPMAKQHRMAVVTVALIGMAGLPTAWSARLSLACLLLIVGGAALTCIRRTRAICSGLQGQPQ</sequence>
<comment type="caution">
    <text evidence="2">The sequence shown here is derived from an EMBL/GenBank/DDBJ whole genome shotgun (WGS) entry which is preliminary data.</text>
</comment>
<keyword evidence="1" id="KW-0812">Transmembrane</keyword>
<name>A0A937D4M5_9BURK</name>
<proteinExistence type="predicted"/>
<organism evidence="2 3">
    <name type="scientific">Ramlibacter aurantiacus</name>
    <dbReference type="NCBI Taxonomy" id="2801330"/>
    <lineage>
        <taxon>Bacteria</taxon>
        <taxon>Pseudomonadati</taxon>
        <taxon>Pseudomonadota</taxon>
        <taxon>Betaproteobacteria</taxon>
        <taxon>Burkholderiales</taxon>
        <taxon>Comamonadaceae</taxon>
        <taxon>Ramlibacter</taxon>
    </lineage>
</organism>
<dbReference type="AlphaFoldDB" id="A0A937D4M5"/>
<keyword evidence="3" id="KW-1185">Reference proteome</keyword>
<feature type="transmembrane region" description="Helical" evidence="1">
    <location>
        <begin position="50"/>
        <end position="79"/>
    </location>
</feature>
<evidence type="ECO:0000313" key="2">
    <source>
        <dbReference type="EMBL" id="MBL0420472.1"/>
    </source>
</evidence>
<gene>
    <name evidence="2" type="ORF">JI739_08970</name>
</gene>
<feature type="transmembrane region" description="Helical" evidence="1">
    <location>
        <begin position="117"/>
        <end position="145"/>
    </location>
</feature>
<keyword evidence="1" id="KW-1133">Transmembrane helix</keyword>
<evidence type="ECO:0000256" key="1">
    <source>
        <dbReference type="SAM" id="Phobius"/>
    </source>
</evidence>
<dbReference type="EMBL" id="JAEQNA010000002">
    <property type="protein sequence ID" value="MBL0420472.1"/>
    <property type="molecule type" value="Genomic_DNA"/>
</dbReference>
<reference evidence="2" key="1">
    <citation type="submission" date="2021-01" db="EMBL/GenBank/DDBJ databases">
        <title>Ramlibacter sp. strain AW1 16S ribosomal RNA gene Genome sequencing and assembly.</title>
        <authorList>
            <person name="Kang M."/>
        </authorList>
    </citation>
    <scope>NUCLEOTIDE SEQUENCE</scope>
    <source>
        <strain evidence="2">AW1</strain>
    </source>
</reference>
<feature type="transmembrane region" description="Helical" evidence="1">
    <location>
        <begin position="189"/>
        <end position="206"/>
    </location>
</feature>
<feature type="transmembrane region" description="Helical" evidence="1">
    <location>
        <begin position="166"/>
        <end position="183"/>
    </location>
</feature>
<evidence type="ECO:0000313" key="3">
    <source>
        <dbReference type="Proteomes" id="UP000613011"/>
    </source>
</evidence>
<dbReference type="InterPro" id="IPR043130">
    <property type="entry name" value="CDP-OH_PTrfase_TM_dom"/>
</dbReference>
<protein>
    <submittedName>
        <fullName evidence="2">CDP-alcohol phosphatidyltransferase family protein</fullName>
    </submittedName>
</protein>
<accession>A0A937D4M5</accession>
<keyword evidence="1" id="KW-0472">Membrane</keyword>
<dbReference type="Proteomes" id="UP000613011">
    <property type="component" value="Unassembled WGS sequence"/>
</dbReference>
<dbReference type="Gene3D" id="1.20.120.1760">
    <property type="match status" value="1"/>
</dbReference>